<protein>
    <submittedName>
        <fullName evidence="1">Acyltransferase</fullName>
    </submittedName>
</protein>
<dbReference type="GO" id="GO:0019698">
    <property type="term" value="P:D-galacturonate catabolic process"/>
    <property type="evidence" value="ECO:0007669"/>
    <property type="project" value="TreeGrafter"/>
</dbReference>
<dbReference type="PANTHER" id="PTHR30068">
    <property type="entry name" value="URONATE ISOMERASE"/>
    <property type="match status" value="1"/>
</dbReference>
<sequence>MENYDDIRPYTDSEIPAAMHRIVRNDFFPLLARYVFPHLPTEQVRDMMLSFSTIYDFQYQVMRIANERIIANSITTFTCDGTSHIEPRGSYLFVSNHRDIMLDASLLQNVLLAHGHDTSEITFGANLMQGELMIDLGKSNKMFRVERGGNMKDFYLSSMHLSNYIRNAVTRLHHSVWIAQRNGRTKDGNDTTDQGIIKMFCMSHPQDKIEALEQLHIVPVTVSYEWEPCDVLKAIELYMSRTEKYIKKPGEDLTSIITGIVQPKGQVHFSIGRPLGHDELMQFNDCTSTDYHRQVAKLLDRRIIAAYRLTPNNYIAHDLLYAQSRYKHRYTAQQEADFIAHLQQLHRYDYVDEPEVLRNILLGIYANPVTNKERLPG</sequence>
<accession>A0A6L5XB27</accession>
<dbReference type="GO" id="GO:0042840">
    <property type="term" value="P:D-glucuronate catabolic process"/>
    <property type="evidence" value="ECO:0007669"/>
    <property type="project" value="TreeGrafter"/>
</dbReference>
<proteinExistence type="predicted"/>
<evidence type="ECO:0000313" key="2">
    <source>
        <dbReference type="Proteomes" id="UP000483362"/>
    </source>
</evidence>
<organism evidence="1 2">
    <name type="scientific">Sodaliphilus pleomorphus</name>
    <dbReference type="NCBI Taxonomy" id="2606626"/>
    <lineage>
        <taxon>Bacteria</taxon>
        <taxon>Pseudomonadati</taxon>
        <taxon>Bacteroidota</taxon>
        <taxon>Bacteroidia</taxon>
        <taxon>Bacteroidales</taxon>
        <taxon>Muribaculaceae</taxon>
        <taxon>Sodaliphilus</taxon>
    </lineage>
</organism>
<dbReference type="GO" id="GO:0016746">
    <property type="term" value="F:acyltransferase activity"/>
    <property type="evidence" value="ECO:0007669"/>
    <property type="project" value="UniProtKB-KW"/>
</dbReference>
<keyword evidence="2" id="KW-1185">Reference proteome</keyword>
<gene>
    <name evidence="1" type="ORF">FYJ29_07755</name>
</gene>
<dbReference type="Proteomes" id="UP000483362">
    <property type="component" value="Unassembled WGS sequence"/>
</dbReference>
<dbReference type="EMBL" id="VULT01000010">
    <property type="protein sequence ID" value="MSS17649.1"/>
    <property type="molecule type" value="Genomic_DNA"/>
</dbReference>
<name>A0A6L5XB27_9BACT</name>
<dbReference type="AlphaFoldDB" id="A0A6L5XB27"/>
<keyword evidence="1" id="KW-0808">Transferase</keyword>
<dbReference type="RefSeq" id="WP_154328519.1">
    <property type="nucleotide sequence ID" value="NZ_CP045696.1"/>
</dbReference>
<comment type="caution">
    <text evidence="1">The sequence shown here is derived from an EMBL/GenBank/DDBJ whole genome shotgun (WGS) entry which is preliminary data.</text>
</comment>
<dbReference type="PANTHER" id="PTHR30068:SF3">
    <property type="entry name" value="PHOSPHOLIPID_GLYCEROL ACYLTRANSFERASE DOMAIN-CONTAINING PROTEIN"/>
    <property type="match status" value="1"/>
</dbReference>
<reference evidence="1 2" key="1">
    <citation type="submission" date="2019-08" db="EMBL/GenBank/DDBJ databases">
        <title>In-depth cultivation of the pig gut microbiome towards novel bacterial diversity and tailored functional studies.</title>
        <authorList>
            <person name="Wylensek D."/>
            <person name="Hitch T.C.A."/>
            <person name="Clavel T."/>
        </authorList>
    </citation>
    <scope>NUCLEOTIDE SEQUENCE [LARGE SCALE GENOMIC DNA]</scope>
    <source>
        <strain evidence="1 2">Oil-RF-744-WCA-WT-10</strain>
    </source>
</reference>
<keyword evidence="1" id="KW-0012">Acyltransferase</keyword>
<evidence type="ECO:0000313" key="1">
    <source>
        <dbReference type="EMBL" id="MSS17649.1"/>
    </source>
</evidence>